<dbReference type="InterPro" id="IPR011044">
    <property type="entry name" value="Quino_amine_DH_bsu"/>
</dbReference>
<dbReference type="PANTHER" id="PTHR31913">
    <property type="entry name" value="VACUOLAR IMPORT AND DEGRADATION PROTEIN 27"/>
    <property type="match status" value="1"/>
</dbReference>
<evidence type="ECO:0000259" key="2">
    <source>
        <dbReference type="Pfam" id="PF08553"/>
    </source>
</evidence>
<dbReference type="SUPFAM" id="SSF50969">
    <property type="entry name" value="YVTN repeat-like/Quinoprotein amine dehydrogenase"/>
    <property type="match status" value="1"/>
</dbReference>
<name>A0A164ZU71_9AGAM</name>
<accession>A0A164ZU71</accession>
<feature type="region of interest" description="Disordered" evidence="1">
    <location>
        <begin position="753"/>
        <end position="780"/>
    </location>
</feature>
<dbReference type="Pfam" id="PF17747">
    <property type="entry name" value="VID27_PH"/>
    <property type="match status" value="1"/>
</dbReference>
<dbReference type="EMBL" id="KV419396">
    <property type="protein sequence ID" value="KZS98073.1"/>
    <property type="molecule type" value="Genomic_DNA"/>
</dbReference>
<protein>
    <submittedName>
        <fullName evidence="5">VID27-domain-containing protein</fullName>
    </submittedName>
</protein>
<feature type="domain" description="Vid27 N-terminal" evidence="4">
    <location>
        <begin position="1"/>
        <end position="162"/>
    </location>
</feature>
<proteinExistence type="predicted"/>
<dbReference type="Proteomes" id="UP000076722">
    <property type="component" value="Unassembled WGS sequence"/>
</dbReference>
<dbReference type="Pfam" id="PF08553">
    <property type="entry name" value="VID27"/>
    <property type="match status" value="1"/>
</dbReference>
<dbReference type="Pfam" id="PF17748">
    <property type="entry name" value="VID27_N"/>
    <property type="match status" value="1"/>
</dbReference>
<organism evidence="5 6">
    <name type="scientific">Sistotremastrum niveocremeum HHB9708</name>
    <dbReference type="NCBI Taxonomy" id="1314777"/>
    <lineage>
        <taxon>Eukaryota</taxon>
        <taxon>Fungi</taxon>
        <taxon>Dikarya</taxon>
        <taxon>Basidiomycota</taxon>
        <taxon>Agaricomycotina</taxon>
        <taxon>Agaricomycetes</taxon>
        <taxon>Sistotremastrales</taxon>
        <taxon>Sistotremastraceae</taxon>
        <taxon>Sertulicium</taxon>
        <taxon>Sertulicium niveocremeum</taxon>
    </lineage>
</organism>
<feature type="compositionally biased region" description="Acidic residues" evidence="1">
    <location>
        <begin position="366"/>
        <end position="391"/>
    </location>
</feature>
<dbReference type="STRING" id="1314777.A0A164ZU71"/>
<sequence length="780" mass="87317">MFLIKSIYGKVWSDPNSKELAQISSGTLHLVRPGSVKGSRECIINSAMATIRRVSEYRYELACTRVYEEGEEQLLEEDDETTDEEVFPINESMQFAVGDFEGDPAFRWNDPKGDVGDVYEFVALGANAATSQFFETSMYKALYERKYGRSATNASENDLKEFVISSEEEPPQTPPSKKSRSSTRETETLAGAMGSLALTPKSAPAPKTPVASPSRIKLPEPGTPQATPGKQILSVHSQLYCWDADLGEYVDQGQCEARIVEIKPYHYYIIAYQQGSNVLAHEIESSLNALFKVPRPGEVFSFTWNHITPQGEQTSWCFCFGAEADYEQWRVAFAQGLYENLTGIGWAKVPETEREYILNVNDEDVIMNENDDDEDEEEVLDELAEESEEEEIRPRIRNKRPEWDSDEDDHPELPPGENDHLTVGYNKDRTFVARGNRIGVFKTAGEGELELQGSLSQIRDMKGKTFIPIKMMLHDQDSSMVLMDPSTQNSLFKMDIERGKVVEEWRVDDNVPILNMAPETKFAQMDPGRTLLGTSSNALFRIDPRLPGKKMVDSEFKQYAGKNKFSTLATTGSGKVAVASEKGDIRLFDKVGKNAKTALPAMGDAIIGVDVTKDGRWLVATCQTYLLVIDTKIDSGKYEGSSGFDRAFPADKKPIPKRLRLQNPHVQYMGGKVSFSPARFNTDPDSDELAIITSSGKFIIAWDFKDVKKGRTDKYVIYRYDDIVKQDQFRFGDANDIIVALRNNVVMIKKDHLQNPSRPKSYGRGAGAGPSKSGIVNSPF</sequence>
<evidence type="ECO:0000259" key="4">
    <source>
        <dbReference type="Pfam" id="PF17748"/>
    </source>
</evidence>
<dbReference type="PANTHER" id="PTHR31913:SF0">
    <property type="entry name" value="VACUOLAR IMPORT AND DEGRADATION PROTEIN 27"/>
    <property type="match status" value="1"/>
</dbReference>
<feature type="region of interest" description="Disordered" evidence="1">
    <location>
        <begin position="366"/>
        <end position="423"/>
    </location>
</feature>
<dbReference type="GO" id="GO:0005634">
    <property type="term" value="C:nucleus"/>
    <property type="evidence" value="ECO:0007669"/>
    <property type="project" value="TreeGrafter"/>
</dbReference>
<evidence type="ECO:0000313" key="6">
    <source>
        <dbReference type="Proteomes" id="UP000076722"/>
    </source>
</evidence>
<evidence type="ECO:0000256" key="1">
    <source>
        <dbReference type="SAM" id="MobiDB-lite"/>
    </source>
</evidence>
<evidence type="ECO:0000259" key="3">
    <source>
        <dbReference type="Pfam" id="PF17747"/>
    </source>
</evidence>
<feature type="domain" description="Vid27 PH-like" evidence="3">
    <location>
        <begin position="232"/>
        <end position="339"/>
    </location>
</feature>
<dbReference type="GO" id="GO:0005737">
    <property type="term" value="C:cytoplasm"/>
    <property type="evidence" value="ECO:0007669"/>
    <property type="project" value="TreeGrafter"/>
</dbReference>
<feature type="domain" description="Vacuolar import/degradation Vid27 C-terminal" evidence="2">
    <location>
        <begin position="417"/>
        <end position="758"/>
    </location>
</feature>
<dbReference type="InterPro" id="IPR013863">
    <property type="entry name" value="VID27_C"/>
</dbReference>
<feature type="region of interest" description="Disordered" evidence="1">
    <location>
        <begin position="162"/>
        <end position="228"/>
    </location>
</feature>
<reference evidence="5 6" key="1">
    <citation type="journal article" date="2016" name="Mol. Biol. Evol.">
        <title>Comparative Genomics of Early-Diverging Mushroom-Forming Fungi Provides Insights into the Origins of Lignocellulose Decay Capabilities.</title>
        <authorList>
            <person name="Nagy L.G."/>
            <person name="Riley R."/>
            <person name="Tritt A."/>
            <person name="Adam C."/>
            <person name="Daum C."/>
            <person name="Floudas D."/>
            <person name="Sun H."/>
            <person name="Yadav J.S."/>
            <person name="Pangilinan J."/>
            <person name="Larsson K.H."/>
            <person name="Matsuura K."/>
            <person name="Barry K."/>
            <person name="Labutti K."/>
            <person name="Kuo R."/>
            <person name="Ohm R.A."/>
            <person name="Bhattacharya S.S."/>
            <person name="Shirouzu T."/>
            <person name="Yoshinaga Y."/>
            <person name="Martin F.M."/>
            <person name="Grigoriev I.V."/>
            <person name="Hibbett D.S."/>
        </authorList>
    </citation>
    <scope>NUCLEOTIDE SEQUENCE [LARGE SCALE GENOMIC DNA]</scope>
    <source>
        <strain evidence="5 6">HHB9708</strain>
    </source>
</reference>
<dbReference type="InterPro" id="IPR040458">
    <property type="entry name" value="Vid27"/>
</dbReference>
<dbReference type="InterPro" id="IPR040768">
    <property type="entry name" value="Vid27_PH"/>
</dbReference>
<dbReference type="OrthoDB" id="10251113at2759"/>
<gene>
    <name evidence="5" type="ORF">SISNIDRAFT_449703</name>
</gene>
<evidence type="ECO:0000313" key="5">
    <source>
        <dbReference type="EMBL" id="KZS98073.1"/>
    </source>
</evidence>
<dbReference type="InterPro" id="IPR040979">
    <property type="entry name" value="Vid27_N"/>
</dbReference>
<dbReference type="AlphaFoldDB" id="A0A164ZU71"/>
<keyword evidence="6" id="KW-1185">Reference proteome</keyword>